<evidence type="ECO:0000313" key="1">
    <source>
        <dbReference type="EMBL" id="KAF6081895.1"/>
    </source>
</evidence>
<accession>A0A834DG06</accession>
<name>A0A834DG06_9CHIR</name>
<reference evidence="1 2" key="1">
    <citation type="journal article" date="2020" name="Nature">
        <title>Six reference-quality genomes reveal evolution of bat adaptations.</title>
        <authorList>
            <person name="Jebb D."/>
            <person name="Huang Z."/>
            <person name="Pippel M."/>
            <person name="Hughes G.M."/>
            <person name="Lavrichenko K."/>
            <person name="Devanna P."/>
            <person name="Winkler S."/>
            <person name="Jermiin L.S."/>
            <person name="Skirmuntt E.C."/>
            <person name="Katzourakis A."/>
            <person name="Burkitt-Gray L."/>
            <person name="Ray D.A."/>
            <person name="Sullivan K.A.M."/>
            <person name="Roscito J.G."/>
            <person name="Kirilenko B.M."/>
            <person name="Davalos L.M."/>
            <person name="Corthals A.P."/>
            <person name="Power M.L."/>
            <person name="Jones G."/>
            <person name="Ransome R.D."/>
            <person name="Dechmann D.K.N."/>
            <person name="Locatelli A.G."/>
            <person name="Puechmaille S.J."/>
            <person name="Fedrigo O."/>
            <person name="Jarvis E.D."/>
            <person name="Hiller M."/>
            <person name="Vernes S.C."/>
            <person name="Myers E.W."/>
            <person name="Teeling E.C."/>
        </authorList>
    </citation>
    <scope>NUCLEOTIDE SEQUENCE [LARGE SCALE GENOMIC DNA]</scope>
    <source>
        <strain evidence="1">Bat1K_MPI-CBG_1</strain>
    </source>
</reference>
<dbReference type="Proteomes" id="UP000664940">
    <property type="component" value="Unassembled WGS sequence"/>
</dbReference>
<organism evidence="1 2">
    <name type="scientific">Phyllostomus discolor</name>
    <name type="common">pale spear-nosed bat</name>
    <dbReference type="NCBI Taxonomy" id="89673"/>
    <lineage>
        <taxon>Eukaryota</taxon>
        <taxon>Metazoa</taxon>
        <taxon>Chordata</taxon>
        <taxon>Craniata</taxon>
        <taxon>Vertebrata</taxon>
        <taxon>Euteleostomi</taxon>
        <taxon>Mammalia</taxon>
        <taxon>Eutheria</taxon>
        <taxon>Laurasiatheria</taxon>
        <taxon>Chiroptera</taxon>
        <taxon>Yangochiroptera</taxon>
        <taxon>Phyllostomidae</taxon>
        <taxon>Phyllostominae</taxon>
        <taxon>Phyllostomus</taxon>
    </lineage>
</organism>
<dbReference type="AlphaFoldDB" id="A0A834DG06"/>
<evidence type="ECO:0000313" key="2">
    <source>
        <dbReference type="Proteomes" id="UP000664940"/>
    </source>
</evidence>
<comment type="caution">
    <text evidence="1">The sequence shown here is derived from an EMBL/GenBank/DDBJ whole genome shotgun (WGS) entry which is preliminary data.</text>
</comment>
<protein>
    <submittedName>
        <fullName evidence="1">Uncharacterized protein</fullName>
    </submittedName>
</protein>
<sequence>MTCKTAWFYCAETGATGRFGGITLFSRPGLWPLQRVSEFSFFSPTYSWDRFWRLLYIRRVGSAFPHVFISRKMMMDLISLTHRFVIKCQILSEAVHISYHRCFSESRIIAILGNCPTASCFYQHSSACLSPLTSLFTARGTFVKLAALQGTLSPGIALHRLPRSGQAWPWESKAIGGPSLRPGWLAPSNLKPFGGRQALRAGFEHAGALAAPQPNSRVLWGRGELSPLT</sequence>
<dbReference type="EMBL" id="JABVXQ010000013">
    <property type="protein sequence ID" value="KAF6081895.1"/>
    <property type="molecule type" value="Genomic_DNA"/>
</dbReference>
<gene>
    <name evidence="1" type="ORF">HJG60_008886</name>
</gene>
<proteinExistence type="predicted"/>